<evidence type="ECO:0000313" key="2">
    <source>
        <dbReference type="EMBL" id="EAY77469.1"/>
    </source>
</evidence>
<name>A2Z4D5_ORYSI</name>
<reference evidence="2 3" key="1">
    <citation type="journal article" date="2005" name="PLoS Biol.">
        <title>The genomes of Oryza sativa: a history of duplications.</title>
        <authorList>
            <person name="Yu J."/>
            <person name="Wang J."/>
            <person name="Lin W."/>
            <person name="Li S."/>
            <person name="Li H."/>
            <person name="Zhou J."/>
            <person name="Ni P."/>
            <person name="Dong W."/>
            <person name="Hu S."/>
            <person name="Zeng C."/>
            <person name="Zhang J."/>
            <person name="Zhang Y."/>
            <person name="Li R."/>
            <person name="Xu Z."/>
            <person name="Li S."/>
            <person name="Li X."/>
            <person name="Zheng H."/>
            <person name="Cong L."/>
            <person name="Lin L."/>
            <person name="Yin J."/>
            <person name="Geng J."/>
            <person name="Li G."/>
            <person name="Shi J."/>
            <person name="Liu J."/>
            <person name="Lv H."/>
            <person name="Li J."/>
            <person name="Wang J."/>
            <person name="Deng Y."/>
            <person name="Ran L."/>
            <person name="Shi X."/>
            <person name="Wang X."/>
            <person name="Wu Q."/>
            <person name="Li C."/>
            <person name="Ren X."/>
            <person name="Wang J."/>
            <person name="Wang X."/>
            <person name="Li D."/>
            <person name="Liu D."/>
            <person name="Zhang X."/>
            <person name="Ji Z."/>
            <person name="Zhao W."/>
            <person name="Sun Y."/>
            <person name="Zhang Z."/>
            <person name="Bao J."/>
            <person name="Han Y."/>
            <person name="Dong L."/>
            <person name="Ji J."/>
            <person name="Chen P."/>
            <person name="Wu S."/>
            <person name="Liu J."/>
            <person name="Xiao Y."/>
            <person name="Bu D."/>
            <person name="Tan J."/>
            <person name="Yang L."/>
            <person name="Ye C."/>
            <person name="Zhang J."/>
            <person name="Xu J."/>
            <person name="Zhou Y."/>
            <person name="Yu Y."/>
            <person name="Zhang B."/>
            <person name="Zhuang S."/>
            <person name="Wei H."/>
            <person name="Liu B."/>
            <person name="Lei M."/>
            <person name="Yu H."/>
            <person name="Li Y."/>
            <person name="Xu H."/>
            <person name="Wei S."/>
            <person name="He X."/>
            <person name="Fang L."/>
            <person name="Zhang Z."/>
            <person name="Zhang Y."/>
            <person name="Huang X."/>
            <person name="Su Z."/>
            <person name="Tong W."/>
            <person name="Li J."/>
            <person name="Tong Z."/>
            <person name="Li S."/>
            <person name="Ye J."/>
            <person name="Wang L."/>
            <person name="Fang L."/>
            <person name="Lei T."/>
            <person name="Chen C."/>
            <person name="Chen H."/>
            <person name="Xu Z."/>
            <person name="Li H."/>
            <person name="Huang H."/>
            <person name="Zhang F."/>
            <person name="Xu H."/>
            <person name="Li N."/>
            <person name="Zhao C."/>
            <person name="Li S."/>
            <person name="Dong L."/>
            <person name="Huang Y."/>
            <person name="Li L."/>
            <person name="Xi Y."/>
            <person name="Qi Q."/>
            <person name="Li W."/>
            <person name="Zhang B."/>
            <person name="Hu W."/>
            <person name="Zhang Y."/>
            <person name="Tian X."/>
            <person name="Jiao Y."/>
            <person name="Liang X."/>
            <person name="Jin J."/>
            <person name="Gao L."/>
            <person name="Zheng W."/>
            <person name="Hao B."/>
            <person name="Liu S."/>
            <person name="Wang W."/>
            <person name="Yuan L."/>
            <person name="Cao M."/>
            <person name="McDermott J."/>
            <person name="Samudrala R."/>
            <person name="Wang J."/>
            <person name="Wong G.K."/>
            <person name="Yang H."/>
        </authorList>
    </citation>
    <scope>NUCLEOTIDE SEQUENCE [LARGE SCALE GENOMIC DNA]</scope>
    <source>
        <strain evidence="3">cv. 93-11</strain>
    </source>
</reference>
<dbReference type="OMA" id="PMETIPT"/>
<dbReference type="AlphaFoldDB" id="A2Z4D5"/>
<accession>A2Z4D5</accession>
<keyword evidence="3" id="KW-1185">Reference proteome</keyword>
<protein>
    <submittedName>
        <fullName evidence="2">Uncharacterized protein</fullName>
    </submittedName>
</protein>
<gene>
    <name evidence="2" type="ORF">OsI_32513</name>
</gene>
<dbReference type="EMBL" id="CM000135">
    <property type="protein sequence ID" value="EAY77469.1"/>
    <property type="molecule type" value="Genomic_DNA"/>
</dbReference>
<evidence type="ECO:0000313" key="3">
    <source>
        <dbReference type="Proteomes" id="UP000007015"/>
    </source>
</evidence>
<dbReference type="Proteomes" id="UP000007015">
    <property type="component" value="Chromosome 10"/>
</dbReference>
<organism evidence="2 3">
    <name type="scientific">Oryza sativa subsp. indica</name>
    <name type="common">Rice</name>
    <dbReference type="NCBI Taxonomy" id="39946"/>
    <lineage>
        <taxon>Eukaryota</taxon>
        <taxon>Viridiplantae</taxon>
        <taxon>Streptophyta</taxon>
        <taxon>Embryophyta</taxon>
        <taxon>Tracheophyta</taxon>
        <taxon>Spermatophyta</taxon>
        <taxon>Magnoliopsida</taxon>
        <taxon>Liliopsida</taxon>
        <taxon>Poales</taxon>
        <taxon>Poaceae</taxon>
        <taxon>BOP clade</taxon>
        <taxon>Oryzoideae</taxon>
        <taxon>Oryzeae</taxon>
        <taxon>Oryzinae</taxon>
        <taxon>Oryza</taxon>
        <taxon>Oryza sativa</taxon>
    </lineage>
</organism>
<proteinExistence type="predicted"/>
<dbReference type="HOGENOM" id="CLU_2403515_0_0_1"/>
<evidence type="ECO:0000256" key="1">
    <source>
        <dbReference type="SAM" id="MobiDB-lite"/>
    </source>
</evidence>
<sequence>MAADNGGLPEESRLQPMETIPTPTVINEKNEVEFMDIAADMAGFVVRGQERQRLHQPRIKISARQRWQTLATTMVVDLMGCYTPRRSDDQLAI</sequence>
<dbReference type="Gramene" id="BGIOSGA032400-TA">
    <property type="protein sequence ID" value="BGIOSGA032400-PA"/>
    <property type="gene ID" value="BGIOSGA032400"/>
</dbReference>
<feature type="region of interest" description="Disordered" evidence="1">
    <location>
        <begin position="1"/>
        <end position="24"/>
    </location>
</feature>